<organism evidence="2 3">
    <name type="scientific">Pantoea rodasii</name>
    <dbReference type="NCBI Taxonomy" id="1076549"/>
    <lineage>
        <taxon>Bacteria</taxon>
        <taxon>Pseudomonadati</taxon>
        <taxon>Pseudomonadota</taxon>
        <taxon>Gammaproteobacteria</taxon>
        <taxon>Enterobacterales</taxon>
        <taxon>Erwiniaceae</taxon>
        <taxon>Pantoea</taxon>
    </lineage>
</organism>
<dbReference type="InterPro" id="IPR029068">
    <property type="entry name" value="Glyas_Bleomycin-R_OHBP_Dase"/>
</dbReference>
<dbReference type="SUPFAM" id="SSF54593">
    <property type="entry name" value="Glyoxalase/Bleomycin resistance protein/Dihydroxybiphenyl dioxygenase"/>
    <property type="match status" value="1"/>
</dbReference>
<sequence length="143" mass="15971">MQITPYVFYNGRCEEAIAFYLEATDGELLFKMTFGDMPDETTVEDEGCPSGMTFSPEQIMHAHLRIGQGELMMSDGAPQANYAGFSVSLSTPDEAQGKRWFDALSAGGEVTKKWEPTFWAHGFGMFTDKFGVPWMVNAYKPQI</sequence>
<proteinExistence type="predicted"/>
<name>A0A0B1R281_9GAMM</name>
<evidence type="ECO:0000259" key="1">
    <source>
        <dbReference type="Pfam" id="PF00903"/>
    </source>
</evidence>
<evidence type="ECO:0000313" key="3">
    <source>
        <dbReference type="Proteomes" id="UP000030853"/>
    </source>
</evidence>
<feature type="domain" description="Glyoxalase/fosfomycin resistance/dioxygenase" evidence="1">
    <location>
        <begin position="4"/>
        <end position="136"/>
    </location>
</feature>
<dbReference type="Pfam" id="PF00903">
    <property type="entry name" value="Glyoxalase"/>
    <property type="match status" value="1"/>
</dbReference>
<gene>
    <name evidence="2" type="ORF">QU24_22675</name>
</gene>
<dbReference type="CDD" id="cd06588">
    <property type="entry name" value="PhnB_like"/>
    <property type="match status" value="1"/>
</dbReference>
<accession>A0A0B1R281</accession>
<dbReference type="PANTHER" id="PTHR33990">
    <property type="entry name" value="PROTEIN YJDN-RELATED"/>
    <property type="match status" value="1"/>
</dbReference>
<comment type="caution">
    <text evidence="2">The sequence shown here is derived from an EMBL/GenBank/DDBJ whole genome shotgun (WGS) entry which is preliminary data.</text>
</comment>
<dbReference type="EMBL" id="JTJJ01000105">
    <property type="protein sequence ID" value="KHJ65796.1"/>
    <property type="molecule type" value="Genomic_DNA"/>
</dbReference>
<reference evidence="2 3" key="1">
    <citation type="submission" date="2014-11" db="EMBL/GenBank/DDBJ databases">
        <title>Genome sequencing of Pantoea rodasii ND03.</title>
        <authorList>
            <person name="Muhamad Yunos N.Y."/>
            <person name="Chan K.-G."/>
        </authorList>
    </citation>
    <scope>NUCLEOTIDE SEQUENCE [LARGE SCALE GENOMIC DNA]</scope>
    <source>
        <strain evidence="2 3">ND03</strain>
    </source>
</reference>
<dbReference type="RefSeq" id="WP_039335847.1">
    <property type="nucleotide sequence ID" value="NZ_JTJJ01000105.1"/>
</dbReference>
<dbReference type="Gene3D" id="3.10.180.10">
    <property type="entry name" value="2,3-Dihydroxybiphenyl 1,2-Dioxygenase, domain 1"/>
    <property type="match status" value="1"/>
</dbReference>
<dbReference type="InterPro" id="IPR004360">
    <property type="entry name" value="Glyas_Fos-R_dOase_dom"/>
</dbReference>
<dbReference type="PANTHER" id="PTHR33990:SF1">
    <property type="entry name" value="PROTEIN YJDN"/>
    <property type="match status" value="1"/>
</dbReference>
<dbReference type="Proteomes" id="UP000030853">
    <property type="component" value="Unassembled WGS sequence"/>
</dbReference>
<evidence type="ECO:0000313" key="2">
    <source>
        <dbReference type="EMBL" id="KHJ65796.1"/>
    </source>
</evidence>
<dbReference type="AlphaFoldDB" id="A0A0B1R281"/>
<dbReference type="NCBIfam" id="NF007537">
    <property type="entry name" value="PRK10148.1"/>
    <property type="match status" value="1"/>
</dbReference>
<protein>
    <recommendedName>
        <fullName evidence="1">Glyoxalase/fosfomycin resistance/dioxygenase domain-containing protein</fullName>
    </recommendedName>
</protein>
<dbReference type="InterPro" id="IPR028973">
    <property type="entry name" value="PhnB-like"/>
</dbReference>